<reference evidence="2" key="2">
    <citation type="submission" date="2020-12" db="EMBL/GenBank/DDBJ databases">
        <authorList>
            <person name="Kanost M."/>
        </authorList>
    </citation>
    <scope>NUCLEOTIDE SEQUENCE</scope>
</reference>
<evidence type="ECO:0000256" key="1">
    <source>
        <dbReference type="SAM" id="Phobius"/>
    </source>
</evidence>
<proteinExistence type="predicted"/>
<keyword evidence="1" id="KW-1133">Transmembrane helix</keyword>
<evidence type="ECO:0000313" key="2">
    <source>
        <dbReference type="EMBL" id="KAG6441850.1"/>
    </source>
</evidence>
<name>A0A921YMJ9_MANSE</name>
<organism evidence="2 3">
    <name type="scientific">Manduca sexta</name>
    <name type="common">Tobacco hawkmoth</name>
    <name type="synonym">Tobacco hornworm</name>
    <dbReference type="NCBI Taxonomy" id="7130"/>
    <lineage>
        <taxon>Eukaryota</taxon>
        <taxon>Metazoa</taxon>
        <taxon>Ecdysozoa</taxon>
        <taxon>Arthropoda</taxon>
        <taxon>Hexapoda</taxon>
        <taxon>Insecta</taxon>
        <taxon>Pterygota</taxon>
        <taxon>Neoptera</taxon>
        <taxon>Endopterygota</taxon>
        <taxon>Lepidoptera</taxon>
        <taxon>Glossata</taxon>
        <taxon>Ditrysia</taxon>
        <taxon>Bombycoidea</taxon>
        <taxon>Sphingidae</taxon>
        <taxon>Sphinginae</taxon>
        <taxon>Sphingini</taxon>
        <taxon>Manduca</taxon>
    </lineage>
</organism>
<gene>
    <name evidence="2" type="ORF">O3G_MSEX002059</name>
</gene>
<keyword evidence="1" id="KW-0472">Membrane</keyword>
<keyword evidence="1" id="KW-0812">Transmembrane</keyword>
<dbReference type="AlphaFoldDB" id="A0A921YMJ9"/>
<keyword evidence="3" id="KW-1185">Reference proteome</keyword>
<comment type="caution">
    <text evidence="2">The sequence shown here is derived from an EMBL/GenBank/DDBJ whole genome shotgun (WGS) entry which is preliminary data.</text>
</comment>
<reference evidence="2" key="1">
    <citation type="journal article" date="2016" name="Insect Biochem. Mol. Biol.">
        <title>Multifaceted biological insights from a draft genome sequence of the tobacco hornworm moth, Manduca sexta.</title>
        <authorList>
            <person name="Kanost M.R."/>
            <person name="Arrese E.L."/>
            <person name="Cao X."/>
            <person name="Chen Y.R."/>
            <person name="Chellapilla S."/>
            <person name="Goldsmith M.R."/>
            <person name="Grosse-Wilde E."/>
            <person name="Heckel D.G."/>
            <person name="Herndon N."/>
            <person name="Jiang H."/>
            <person name="Papanicolaou A."/>
            <person name="Qu J."/>
            <person name="Soulages J.L."/>
            <person name="Vogel H."/>
            <person name="Walters J."/>
            <person name="Waterhouse R.M."/>
            <person name="Ahn S.J."/>
            <person name="Almeida F.C."/>
            <person name="An C."/>
            <person name="Aqrawi P."/>
            <person name="Bretschneider A."/>
            <person name="Bryant W.B."/>
            <person name="Bucks S."/>
            <person name="Chao H."/>
            <person name="Chevignon G."/>
            <person name="Christen J.M."/>
            <person name="Clarke D.F."/>
            <person name="Dittmer N.T."/>
            <person name="Ferguson L.C.F."/>
            <person name="Garavelou S."/>
            <person name="Gordon K.H.J."/>
            <person name="Gunaratna R.T."/>
            <person name="Han Y."/>
            <person name="Hauser F."/>
            <person name="He Y."/>
            <person name="Heidel-Fischer H."/>
            <person name="Hirsh A."/>
            <person name="Hu Y."/>
            <person name="Jiang H."/>
            <person name="Kalra D."/>
            <person name="Klinner C."/>
            <person name="Konig C."/>
            <person name="Kovar C."/>
            <person name="Kroll A.R."/>
            <person name="Kuwar S.S."/>
            <person name="Lee S.L."/>
            <person name="Lehman R."/>
            <person name="Li K."/>
            <person name="Li Z."/>
            <person name="Liang H."/>
            <person name="Lovelace S."/>
            <person name="Lu Z."/>
            <person name="Mansfield J.H."/>
            <person name="McCulloch K.J."/>
            <person name="Mathew T."/>
            <person name="Morton B."/>
            <person name="Muzny D.M."/>
            <person name="Neunemann D."/>
            <person name="Ongeri F."/>
            <person name="Pauchet Y."/>
            <person name="Pu L.L."/>
            <person name="Pyrousis I."/>
            <person name="Rao X.J."/>
            <person name="Redding A."/>
            <person name="Roesel C."/>
            <person name="Sanchez-Gracia A."/>
            <person name="Schaack S."/>
            <person name="Shukla A."/>
            <person name="Tetreau G."/>
            <person name="Wang Y."/>
            <person name="Xiong G.H."/>
            <person name="Traut W."/>
            <person name="Walsh T.K."/>
            <person name="Worley K.C."/>
            <person name="Wu D."/>
            <person name="Wu W."/>
            <person name="Wu Y.Q."/>
            <person name="Zhang X."/>
            <person name="Zou Z."/>
            <person name="Zucker H."/>
            <person name="Briscoe A.D."/>
            <person name="Burmester T."/>
            <person name="Clem R.J."/>
            <person name="Feyereisen R."/>
            <person name="Grimmelikhuijzen C.J.P."/>
            <person name="Hamodrakas S.J."/>
            <person name="Hansson B.S."/>
            <person name="Huguet E."/>
            <person name="Jermiin L.S."/>
            <person name="Lan Q."/>
            <person name="Lehman H.K."/>
            <person name="Lorenzen M."/>
            <person name="Merzendorfer H."/>
            <person name="Michalopoulos I."/>
            <person name="Morton D.B."/>
            <person name="Muthukrishnan S."/>
            <person name="Oakeshott J.G."/>
            <person name="Palmer W."/>
            <person name="Park Y."/>
            <person name="Passarelli A.L."/>
            <person name="Rozas J."/>
            <person name="Schwartz L.M."/>
            <person name="Smith W."/>
            <person name="Southgate A."/>
            <person name="Vilcinskas A."/>
            <person name="Vogt R."/>
            <person name="Wang P."/>
            <person name="Werren J."/>
            <person name="Yu X.Q."/>
            <person name="Zhou J.J."/>
            <person name="Brown S.J."/>
            <person name="Scherer S.E."/>
            <person name="Richards S."/>
            <person name="Blissard G.W."/>
        </authorList>
    </citation>
    <scope>NUCLEOTIDE SEQUENCE</scope>
</reference>
<feature type="transmembrane region" description="Helical" evidence="1">
    <location>
        <begin position="6"/>
        <end position="22"/>
    </location>
</feature>
<dbReference type="Proteomes" id="UP000791440">
    <property type="component" value="Unassembled WGS sequence"/>
</dbReference>
<dbReference type="EMBL" id="JH668289">
    <property type="protein sequence ID" value="KAG6441850.1"/>
    <property type="molecule type" value="Genomic_DNA"/>
</dbReference>
<accession>A0A921YMJ9</accession>
<sequence>MAETKGIILFILWYIGIAYNYLRDNRKRGSHDSYSASSSEISLLAKVGGNQKTNNGNLSHKALVLDEIPVINTSAIVEALETAVDHGESTIGDAVEVVHAVKETVEEFDVEEVNPDEVDDDE</sequence>
<protein>
    <submittedName>
        <fullName evidence="2">Uncharacterized protein</fullName>
    </submittedName>
</protein>
<evidence type="ECO:0000313" key="3">
    <source>
        <dbReference type="Proteomes" id="UP000791440"/>
    </source>
</evidence>